<accession>A0ABQ0E6I1</accession>
<evidence type="ECO:0000313" key="8">
    <source>
        <dbReference type="Proteomes" id="UP001628192"/>
    </source>
</evidence>
<keyword evidence="4 6" id="KW-1133">Transmembrane helix</keyword>
<keyword evidence="2" id="KW-1003">Cell membrane</keyword>
<comment type="caution">
    <text evidence="7">The sequence shown here is derived from an EMBL/GenBank/DDBJ whole genome shotgun (WGS) entry which is preliminary data.</text>
</comment>
<gene>
    <name evidence="7" type="ORF">Defa_07980</name>
</gene>
<evidence type="ECO:0000256" key="6">
    <source>
        <dbReference type="SAM" id="Phobius"/>
    </source>
</evidence>
<feature type="transmembrane region" description="Helical" evidence="6">
    <location>
        <begin position="105"/>
        <end position="124"/>
    </location>
</feature>
<dbReference type="PANTHER" id="PTHR34857:SF2">
    <property type="entry name" value="SLL0384 PROTEIN"/>
    <property type="match status" value="1"/>
</dbReference>
<evidence type="ECO:0000256" key="3">
    <source>
        <dbReference type="ARBA" id="ARBA00022692"/>
    </source>
</evidence>
<keyword evidence="8" id="KW-1185">Reference proteome</keyword>
<dbReference type="CDD" id="cd16914">
    <property type="entry name" value="EcfT"/>
    <property type="match status" value="1"/>
</dbReference>
<dbReference type="Pfam" id="PF02361">
    <property type="entry name" value="CbiQ"/>
    <property type="match status" value="1"/>
</dbReference>
<keyword evidence="5 6" id="KW-0472">Membrane</keyword>
<dbReference type="InterPro" id="IPR003339">
    <property type="entry name" value="ABC/ECF_trnsptr_transmembrane"/>
</dbReference>
<evidence type="ECO:0000313" key="7">
    <source>
        <dbReference type="EMBL" id="GAB1253311.1"/>
    </source>
</evidence>
<evidence type="ECO:0000256" key="2">
    <source>
        <dbReference type="ARBA" id="ARBA00022475"/>
    </source>
</evidence>
<dbReference type="EMBL" id="BAAFSG010000001">
    <property type="protein sequence ID" value="GAB1253311.1"/>
    <property type="molecule type" value="Genomic_DNA"/>
</dbReference>
<keyword evidence="3 6" id="KW-0812">Transmembrane</keyword>
<dbReference type="PANTHER" id="PTHR34857">
    <property type="entry name" value="SLL0384 PROTEIN"/>
    <property type="match status" value="1"/>
</dbReference>
<evidence type="ECO:0000256" key="4">
    <source>
        <dbReference type="ARBA" id="ARBA00022989"/>
    </source>
</evidence>
<proteinExistence type="predicted"/>
<comment type="subcellular location">
    <subcellularLocation>
        <location evidence="1">Membrane</location>
        <topology evidence="1">Multi-pass membrane protein</topology>
    </subcellularLocation>
</comment>
<dbReference type="InterPro" id="IPR051611">
    <property type="entry name" value="ECF_transporter_component"/>
</dbReference>
<organism evidence="7 8">
    <name type="scientific">Desulfovibrio falkowii</name>
    <dbReference type="NCBI Taxonomy" id="3136602"/>
    <lineage>
        <taxon>Bacteria</taxon>
        <taxon>Pseudomonadati</taxon>
        <taxon>Thermodesulfobacteriota</taxon>
        <taxon>Desulfovibrionia</taxon>
        <taxon>Desulfovibrionales</taxon>
        <taxon>Desulfovibrionaceae</taxon>
        <taxon>Desulfovibrio</taxon>
    </lineage>
</organism>
<dbReference type="RefSeq" id="WP_407844247.1">
    <property type="nucleotide sequence ID" value="NZ_BAAFSG010000001.1"/>
</dbReference>
<protein>
    <submittedName>
        <fullName evidence="7">Energy-coupling factor transporter transmembrane component T</fullName>
    </submittedName>
</protein>
<evidence type="ECO:0000256" key="5">
    <source>
        <dbReference type="ARBA" id="ARBA00023136"/>
    </source>
</evidence>
<dbReference type="Proteomes" id="UP001628192">
    <property type="component" value="Unassembled WGS sequence"/>
</dbReference>
<feature type="transmembrane region" description="Helical" evidence="6">
    <location>
        <begin position="232"/>
        <end position="251"/>
    </location>
</feature>
<name>A0ABQ0E6I1_9BACT</name>
<evidence type="ECO:0000256" key="1">
    <source>
        <dbReference type="ARBA" id="ARBA00004141"/>
    </source>
</evidence>
<feature type="transmembrane region" description="Helical" evidence="6">
    <location>
        <begin position="25"/>
        <end position="57"/>
    </location>
</feature>
<reference evidence="7 8" key="1">
    <citation type="journal article" date="2025" name="Int. J. Syst. Evol. Microbiol.">
        <title>Desulfovibrio falkowii sp. nov., Porphyromonas miyakawae sp. nov., Mediterraneibacter flintii sp. nov. and Owariibacterium komagatae gen. nov., sp. nov., isolated from human faeces.</title>
        <authorList>
            <person name="Hamaguchi T."/>
            <person name="Ohara M."/>
            <person name="Hisatomi A."/>
            <person name="Sekiguchi K."/>
            <person name="Takeda J.I."/>
            <person name="Ueyama J."/>
            <person name="Ito M."/>
            <person name="Nishiwaki H."/>
            <person name="Ogi T."/>
            <person name="Hirayama M."/>
            <person name="Ohkuma M."/>
            <person name="Sakamoto M."/>
            <person name="Ohno K."/>
        </authorList>
    </citation>
    <scope>NUCLEOTIDE SEQUENCE [LARGE SCALE GENOMIC DNA]</scope>
    <source>
        <strain evidence="7 8">13CB8C</strain>
    </source>
</reference>
<feature type="transmembrane region" description="Helical" evidence="6">
    <location>
        <begin position="64"/>
        <end position="85"/>
    </location>
</feature>
<sequence length="259" mass="28445">MQALYASNTPLPQGWLYEADVRAKLVVSLLASVGTLAVSNLAGQLVLVTASLCYALFMRRPKALLVAYSVMTVMCLMALGCVWIMGRISPRLMGSMDYTSLTIPFLRMLTMMHVVLPLALSSRVQNLLDALRGLRLPFCIYLPSAVIIRFIPTFINDVKQVTESLKLRGYRLNPWTLTRHPVLSLRLLFTPLLFRSLRTSEDLGIAAELKGLGMGESLTPYRKKAWTGHDSLLIAATVLVIVGAGICQFTMGGPAGGMR</sequence>